<evidence type="ECO:0000256" key="5">
    <source>
        <dbReference type="ARBA" id="ARBA00032024"/>
    </source>
</evidence>
<dbReference type="GeneID" id="27688982"/>
<dbReference type="InterPro" id="IPR013752">
    <property type="entry name" value="KPA_reductase"/>
</dbReference>
<evidence type="ECO:0000259" key="8">
    <source>
        <dbReference type="Pfam" id="PF08546"/>
    </source>
</evidence>
<evidence type="ECO:0000256" key="2">
    <source>
        <dbReference type="ARBA" id="ARBA00013014"/>
    </source>
</evidence>
<dbReference type="EC" id="1.1.1.169" evidence="2 6"/>
<dbReference type="OrthoDB" id="73846at2759"/>
<gene>
    <name evidence="9" type="ORF">SPPG_05619</name>
</gene>
<dbReference type="InParanoid" id="A0A0L0HEH2"/>
<dbReference type="PANTHER" id="PTHR43765:SF2">
    <property type="entry name" value="2-DEHYDROPANTOATE 2-REDUCTASE"/>
    <property type="match status" value="1"/>
</dbReference>
<evidence type="ECO:0000256" key="6">
    <source>
        <dbReference type="RuleBase" id="RU362068"/>
    </source>
</evidence>
<dbReference type="NCBIfam" id="TIGR00745">
    <property type="entry name" value="apbA_panE"/>
    <property type="match status" value="1"/>
</dbReference>
<comment type="catalytic activity">
    <reaction evidence="6">
        <text>(R)-pantoate + NADP(+) = 2-dehydropantoate + NADPH + H(+)</text>
        <dbReference type="Rhea" id="RHEA:16233"/>
        <dbReference type="ChEBI" id="CHEBI:11561"/>
        <dbReference type="ChEBI" id="CHEBI:15378"/>
        <dbReference type="ChEBI" id="CHEBI:15980"/>
        <dbReference type="ChEBI" id="CHEBI:57783"/>
        <dbReference type="ChEBI" id="CHEBI:58349"/>
        <dbReference type="EC" id="1.1.1.169"/>
    </reaction>
</comment>
<proteinExistence type="inferred from homology"/>
<dbReference type="eggNOG" id="ENOG502S6M1">
    <property type="taxonomic scope" value="Eukaryota"/>
</dbReference>
<dbReference type="GO" id="GO:0005737">
    <property type="term" value="C:cytoplasm"/>
    <property type="evidence" value="ECO:0007669"/>
    <property type="project" value="TreeGrafter"/>
</dbReference>
<feature type="domain" description="Ketopantoate reductase N-terminal" evidence="7">
    <location>
        <begin position="7"/>
        <end position="166"/>
    </location>
</feature>
<dbReference type="InterPro" id="IPR003710">
    <property type="entry name" value="ApbA"/>
</dbReference>
<dbReference type="VEuPathDB" id="FungiDB:SPPG_05619"/>
<keyword evidence="3 6" id="KW-0521">NADP</keyword>
<accession>A0A0L0HEH2</accession>
<dbReference type="Pfam" id="PF02558">
    <property type="entry name" value="ApbA"/>
    <property type="match status" value="1"/>
</dbReference>
<evidence type="ECO:0000259" key="7">
    <source>
        <dbReference type="Pfam" id="PF02558"/>
    </source>
</evidence>
<comment type="similarity">
    <text evidence="1 6">Belongs to the ketopantoate reductase family.</text>
</comment>
<dbReference type="InterPro" id="IPR013328">
    <property type="entry name" value="6PGD_dom2"/>
</dbReference>
<keyword evidence="10" id="KW-1185">Reference proteome</keyword>
<evidence type="ECO:0000256" key="3">
    <source>
        <dbReference type="ARBA" id="ARBA00022857"/>
    </source>
</evidence>
<comment type="function">
    <text evidence="6">Catalyzes the NADPH-dependent reduction of ketopantoate into pantoic acid.</text>
</comment>
<dbReference type="GO" id="GO:0008677">
    <property type="term" value="F:2-dehydropantoate 2-reductase activity"/>
    <property type="evidence" value="ECO:0007669"/>
    <property type="project" value="UniProtKB-EC"/>
</dbReference>
<protein>
    <recommendedName>
        <fullName evidence="2 6">2-dehydropantoate 2-reductase</fullName>
        <ecNumber evidence="2 6">1.1.1.169</ecNumber>
    </recommendedName>
    <alternativeName>
        <fullName evidence="5 6">Ketopantoate reductase</fullName>
    </alternativeName>
</protein>
<feature type="domain" description="Ketopantoate reductase C-terminal" evidence="8">
    <location>
        <begin position="192"/>
        <end position="330"/>
    </location>
</feature>
<evidence type="ECO:0000313" key="9">
    <source>
        <dbReference type="EMBL" id="KNC99374.1"/>
    </source>
</evidence>
<dbReference type="EMBL" id="KQ257458">
    <property type="protein sequence ID" value="KNC99374.1"/>
    <property type="molecule type" value="Genomic_DNA"/>
</dbReference>
<dbReference type="OMA" id="AGHETWL"/>
<dbReference type="InterPro" id="IPR008927">
    <property type="entry name" value="6-PGluconate_DH-like_C_sf"/>
</dbReference>
<evidence type="ECO:0000256" key="4">
    <source>
        <dbReference type="ARBA" id="ARBA00023002"/>
    </source>
</evidence>
<dbReference type="RefSeq" id="XP_016607414.1">
    <property type="nucleotide sequence ID" value="XM_016753829.1"/>
</dbReference>
<dbReference type="SUPFAM" id="SSF48179">
    <property type="entry name" value="6-phosphogluconate dehydrogenase C-terminal domain-like"/>
    <property type="match status" value="1"/>
</dbReference>
<evidence type="ECO:0000313" key="10">
    <source>
        <dbReference type="Proteomes" id="UP000053201"/>
    </source>
</evidence>
<dbReference type="PANTHER" id="PTHR43765">
    <property type="entry name" value="2-DEHYDROPANTOATE 2-REDUCTASE-RELATED"/>
    <property type="match status" value="1"/>
</dbReference>
<dbReference type="Gene3D" id="3.40.50.720">
    <property type="entry name" value="NAD(P)-binding Rossmann-like Domain"/>
    <property type="match status" value="1"/>
</dbReference>
<dbReference type="Gene3D" id="1.10.1040.10">
    <property type="entry name" value="N-(1-d-carboxylethyl)-l-norvaline Dehydrogenase, domain 2"/>
    <property type="match status" value="1"/>
</dbReference>
<keyword evidence="4 6" id="KW-0560">Oxidoreductase</keyword>
<evidence type="ECO:0000256" key="1">
    <source>
        <dbReference type="ARBA" id="ARBA00007870"/>
    </source>
</evidence>
<name>A0A0L0HEH2_SPIPD</name>
<sequence length="350" mass="38189">MSKKPTIMVLGAGFIGSYLGAHLANKPDLCSVHLIGRQSYFTTLQSAGSLSATSQSGTTVTIPYEKLNLYDSVDAFCTAHPNVHPTYIIVTVKRITAHRAYADLKRWGENPNVTVVTMMNGVRAADEARDVLKGCDVNEGMWPFNVIETDTGHFEQASGGDVFVEDSEKGRVLAGIFRESGIPTQVSADMHGILYGKLLINLHNAISALTGLPIQQELSTRSARQVWAHCMSEALDIYRANGINPVSFLPHVPLSIIPYLLSLPNFLFLRLATRMLSIDPRATSSMYEDLRKGRPTEIEYLQGEIVRMGRECGIAAPVCERVVGLVKDVEGKGGLGNLTGEMILDALELI</sequence>
<dbReference type="InterPro" id="IPR013332">
    <property type="entry name" value="KPR_N"/>
</dbReference>
<dbReference type="InterPro" id="IPR050838">
    <property type="entry name" value="Ketopantoate_reductase"/>
</dbReference>
<dbReference type="AlphaFoldDB" id="A0A0L0HEH2"/>
<dbReference type="GO" id="GO:0050661">
    <property type="term" value="F:NADP binding"/>
    <property type="evidence" value="ECO:0007669"/>
    <property type="project" value="TreeGrafter"/>
</dbReference>
<dbReference type="Pfam" id="PF08546">
    <property type="entry name" value="ApbA_C"/>
    <property type="match status" value="1"/>
</dbReference>
<organism evidence="9 10">
    <name type="scientific">Spizellomyces punctatus (strain DAOM BR117)</name>
    <dbReference type="NCBI Taxonomy" id="645134"/>
    <lineage>
        <taxon>Eukaryota</taxon>
        <taxon>Fungi</taxon>
        <taxon>Fungi incertae sedis</taxon>
        <taxon>Chytridiomycota</taxon>
        <taxon>Chytridiomycota incertae sedis</taxon>
        <taxon>Chytridiomycetes</taxon>
        <taxon>Spizellomycetales</taxon>
        <taxon>Spizellomycetaceae</taxon>
        <taxon>Spizellomyces</taxon>
    </lineage>
</organism>
<dbReference type="Proteomes" id="UP000053201">
    <property type="component" value="Unassembled WGS sequence"/>
</dbReference>
<reference evidence="9 10" key="1">
    <citation type="submission" date="2009-08" db="EMBL/GenBank/DDBJ databases">
        <title>The Genome Sequence of Spizellomyces punctatus strain DAOM BR117.</title>
        <authorList>
            <consortium name="The Broad Institute Genome Sequencing Platform"/>
            <person name="Russ C."/>
            <person name="Cuomo C."/>
            <person name="Shea T."/>
            <person name="Young S.K."/>
            <person name="Zeng Q."/>
            <person name="Koehrsen M."/>
            <person name="Haas B."/>
            <person name="Borodovsky M."/>
            <person name="Guigo R."/>
            <person name="Alvarado L."/>
            <person name="Berlin A."/>
            <person name="Bochicchio J."/>
            <person name="Borenstein D."/>
            <person name="Chapman S."/>
            <person name="Chen Z."/>
            <person name="Engels R."/>
            <person name="Freedman E."/>
            <person name="Gellesch M."/>
            <person name="Goldberg J."/>
            <person name="Griggs A."/>
            <person name="Gujja S."/>
            <person name="Heiman D."/>
            <person name="Hepburn T."/>
            <person name="Howarth C."/>
            <person name="Jen D."/>
            <person name="Larson L."/>
            <person name="Lewis B."/>
            <person name="Mehta T."/>
            <person name="Park D."/>
            <person name="Pearson M."/>
            <person name="Roberts A."/>
            <person name="Saif S."/>
            <person name="Shenoy N."/>
            <person name="Sisk P."/>
            <person name="Stolte C."/>
            <person name="Sykes S."/>
            <person name="Thomson T."/>
            <person name="Walk T."/>
            <person name="White J."/>
            <person name="Yandava C."/>
            <person name="Burger G."/>
            <person name="Gray M.W."/>
            <person name="Holland P.W.H."/>
            <person name="King N."/>
            <person name="Lang F.B.F."/>
            <person name="Roger A.J."/>
            <person name="Ruiz-Trillo I."/>
            <person name="Lander E."/>
            <person name="Nusbaum C."/>
        </authorList>
    </citation>
    <scope>NUCLEOTIDE SEQUENCE [LARGE SCALE GENOMIC DNA]</scope>
    <source>
        <strain evidence="9 10">DAOM BR117</strain>
    </source>
</reference>
<dbReference type="GO" id="GO:0015940">
    <property type="term" value="P:pantothenate biosynthetic process"/>
    <property type="evidence" value="ECO:0007669"/>
    <property type="project" value="InterPro"/>
</dbReference>